<organism evidence="2">
    <name type="scientific">Spironucleus salmonicida</name>
    <dbReference type="NCBI Taxonomy" id="348837"/>
    <lineage>
        <taxon>Eukaryota</taxon>
        <taxon>Metamonada</taxon>
        <taxon>Diplomonadida</taxon>
        <taxon>Hexamitidae</taxon>
        <taxon>Hexamitinae</taxon>
        <taxon>Spironucleus</taxon>
    </lineage>
</organism>
<gene>
    <name evidence="2" type="ORF">SS50377_17736</name>
    <name evidence="3" type="ORF">SS50377_25685</name>
</gene>
<evidence type="ECO:0000313" key="4">
    <source>
        <dbReference type="Proteomes" id="UP000018208"/>
    </source>
</evidence>
<dbReference type="Proteomes" id="UP000018208">
    <property type="component" value="Unassembled WGS sequence"/>
</dbReference>
<keyword evidence="4" id="KW-1185">Reference proteome</keyword>
<feature type="coiled-coil region" evidence="1">
    <location>
        <begin position="22"/>
        <end position="56"/>
    </location>
</feature>
<evidence type="ECO:0000256" key="1">
    <source>
        <dbReference type="SAM" id="Coils"/>
    </source>
</evidence>
<dbReference type="EMBL" id="KI546157">
    <property type="protein sequence ID" value="EST42713.1"/>
    <property type="molecule type" value="Genomic_DNA"/>
</dbReference>
<evidence type="ECO:0000313" key="3">
    <source>
        <dbReference type="EMBL" id="KAH0571499.1"/>
    </source>
</evidence>
<dbReference type="EMBL" id="AUWU02000006">
    <property type="protein sequence ID" value="KAH0571499.1"/>
    <property type="molecule type" value="Genomic_DNA"/>
</dbReference>
<feature type="coiled-coil region" evidence="1">
    <location>
        <begin position="89"/>
        <end position="140"/>
    </location>
</feature>
<dbReference type="VEuPathDB" id="GiardiaDB:SS50377_25685"/>
<name>V6LEN3_9EUKA</name>
<accession>V6LEN3</accession>
<reference evidence="3" key="2">
    <citation type="submission" date="2020-12" db="EMBL/GenBank/DDBJ databases">
        <title>New Spironucleus salmonicida genome in near-complete chromosomes.</title>
        <authorList>
            <person name="Xu F."/>
            <person name="Kurt Z."/>
            <person name="Jimenez-Gonzalez A."/>
            <person name="Astvaldsson A."/>
            <person name="Andersson J.O."/>
            <person name="Svard S.G."/>
        </authorList>
    </citation>
    <scope>NUCLEOTIDE SEQUENCE</scope>
    <source>
        <strain evidence="3">ATCC 50377</strain>
    </source>
</reference>
<protein>
    <submittedName>
        <fullName evidence="2">Uncharacterized protein</fullName>
    </submittedName>
</protein>
<proteinExistence type="predicted"/>
<feature type="coiled-coil region" evidence="1">
    <location>
        <begin position="166"/>
        <end position="404"/>
    </location>
</feature>
<dbReference type="AlphaFoldDB" id="V6LEN3"/>
<keyword evidence="1" id="KW-0175">Coiled coil</keyword>
<evidence type="ECO:0000313" key="2">
    <source>
        <dbReference type="EMBL" id="EST42713.1"/>
    </source>
</evidence>
<reference evidence="2 3" key="1">
    <citation type="journal article" date="2014" name="PLoS Genet.">
        <title>The Genome of Spironucleus salmonicida Highlights a Fish Pathogen Adapted to Fluctuating Environments.</title>
        <authorList>
            <person name="Xu F."/>
            <person name="Jerlstrom-Hultqvist J."/>
            <person name="Einarsson E."/>
            <person name="Astvaldsson A."/>
            <person name="Svard S.G."/>
            <person name="Andersson J.O."/>
        </authorList>
    </citation>
    <scope>NUCLEOTIDE SEQUENCE</scope>
    <source>
        <strain evidence="3">ATCC 50377</strain>
    </source>
</reference>
<sequence>MSQTDYNQFDQSSKILDVKQTIQLNKQMINNLTSQLRQFEQQVTQLESRNQQLVSQDQLQLQDLQKLSQKCLDYEQVLGGLYTEQKDHISQLQAQQDKINILNNKLQQQEQSQQGSTQQQEQIKIQNKQLQDKVLEQQTKLFQINQDLQLQKEDNFCIKQSIETLKQQHSSQLQQDNSLKNDLEDKILTQVKTIRQFQEVQQQLDNTVLLKENTIAQLKQQLIKANEKQSQSISEFEKHISDQQILKVQQQQLVSNLSSHQQQNNSLKTQVEYLNQQNQQIQTQSMNNINQLNQQIKELKYEVQNQNNKENEKFEVLTQQNDELIEQTQKLQQNNFDLKQALTQLQTQNQIENVKIIQRNQELEQQNQKLKDVQKDVIQSKENESKLKKNFQNLQAEHDNLLNEIYGIKDNIQEEYRILQENQTMLGTSKIINQDLLEVKISALENASNALKIAVSSQQGEINMLKNTSQIKSISASEQSPRSSHNSAIGELQNQISDMHNQILNLKALNSSQFSDLPGSKNSPPSIKLQSFQPVHNDRLVLSQSSEHQFLDQSVVAFPIQKQLIFNIFSSFSPDNQKQLARSIGLEQVNVFIQAVFKEQSLDQIYENWDLQTEILTKQKLVKFFEQQKIEITRRDMTKLYESDLADDTYVTWIMGLFFFVISQGDIVIDSGCDIYQISGVKVMVIENE</sequence>